<dbReference type="Proteomes" id="UP000003011">
    <property type="component" value="Unassembled WGS sequence"/>
</dbReference>
<sequence>MKGSHSMYLNLLFSHINSVPRKVLGGRTPYDVFSFFYGEEIIHKMGIRRIDPDEVTLQPFLLKIE</sequence>
<evidence type="ECO:0000313" key="1">
    <source>
        <dbReference type="EMBL" id="EHI56798.1"/>
    </source>
</evidence>
<comment type="caution">
    <text evidence="1">The sequence shown here is derived from an EMBL/GenBank/DDBJ whole genome shotgun (WGS) entry which is preliminary data.</text>
</comment>
<accession>G5GER0</accession>
<keyword evidence="2" id="KW-1185">Reference proteome</keyword>
<protein>
    <submittedName>
        <fullName evidence="1">Uncharacterized protein</fullName>
    </submittedName>
</protein>
<gene>
    <name evidence="1" type="ORF">HMPREF9333_00048</name>
</gene>
<organism evidence="1 2">
    <name type="scientific">Johnsonella ignava ATCC 51276</name>
    <dbReference type="NCBI Taxonomy" id="679200"/>
    <lineage>
        <taxon>Bacteria</taxon>
        <taxon>Bacillati</taxon>
        <taxon>Bacillota</taxon>
        <taxon>Clostridia</taxon>
        <taxon>Lachnospirales</taxon>
        <taxon>Lachnospiraceae</taxon>
        <taxon>Johnsonella</taxon>
    </lineage>
</organism>
<name>G5GER0_9FIRM</name>
<dbReference type="eggNOG" id="ENOG502ZU8I">
    <property type="taxonomic scope" value="Bacteria"/>
</dbReference>
<dbReference type="HOGENOM" id="CLU_162728_2_0_9"/>
<evidence type="ECO:0000313" key="2">
    <source>
        <dbReference type="Proteomes" id="UP000003011"/>
    </source>
</evidence>
<reference evidence="1 2" key="1">
    <citation type="submission" date="2011-08" db="EMBL/GenBank/DDBJ databases">
        <title>The Genome Sequence of Johnsonella ignava ATCC 51276.</title>
        <authorList>
            <consortium name="The Broad Institute Genome Sequencing Platform"/>
            <person name="Earl A."/>
            <person name="Ward D."/>
            <person name="Feldgarden M."/>
            <person name="Gevers D."/>
            <person name="Izard J."/>
            <person name="Blanton J.M."/>
            <person name="Baranova O.V."/>
            <person name="Dewhirst F.E."/>
            <person name="Young S.K."/>
            <person name="Zeng Q."/>
            <person name="Gargeya S."/>
            <person name="Fitzgerald M."/>
            <person name="Haas B."/>
            <person name="Abouelleil A."/>
            <person name="Alvarado L."/>
            <person name="Arachchi H.M."/>
            <person name="Berlin A."/>
            <person name="Brown A."/>
            <person name="Chapman S.B."/>
            <person name="Chen Z."/>
            <person name="Dunbar C."/>
            <person name="Freedman E."/>
            <person name="Gearin G."/>
            <person name="Gellesch M."/>
            <person name="Goldberg J."/>
            <person name="Griggs A."/>
            <person name="Gujja S."/>
            <person name="Heiman D."/>
            <person name="Howarth C."/>
            <person name="Larson L."/>
            <person name="Lui A."/>
            <person name="MacDonald P.J.P."/>
            <person name="Montmayeur A."/>
            <person name="Murphy C."/>
            <person name="Neiman D."/>
            <person name="Pearson M."/>
            <person name="Priest M."/>
            <person name="Roberts A."/>
            <person name="Saif S."/>
            <person name="Shea T."/>
            <person name="Shenoy N."/>
            <person name="Sisk P."/>
            <person name="Stolte C."/>
            <person name="Sykes S."/>
            <person name="Wortman J."/>
            <person name="Nusbaum C."/>
            <person name="Birren B."/>
        </authorList>
    </citation>
    <scope>NUCLEOTIDE SEQUENCE [LARGE SCALE GENOMIC DNA]</scope>
    <source>
        <strain evidence="1 2">ATCC 51276</strain>
    </source>
</reference>
<dbReference type="EMBL" id="ACZL01000002">
    <property type="protein sequence ID" value="EHI56798.1"/>
    <property type="molecule type" value="Genomic_DNA"/>
</dbReference>
<dbReference type="AlphaFoldDB" id="G5GER0"/>
<proteinExistence type="predicted"/>